<dbReference type="EMBL" id="JAVDXU010000001">
    <property type="protein sequence ID" value="MDR7269863.1"/>
    <property type="molecule type" value="Genomic_DNA"/>
</dbReference>
<dbReference type="RefSeq" id="WP_310265045.1">
    <property type="nucleotide sequence ID" value="NZ_JAVDXU010000001.1"/>
</dbReference>
<gene>
    <name evidence="1" type="ORF">J2X20_002492</name>
</gene>
<evidence type="ECO:0000313" key="2">
    <source>
        <dbReference type="Proteomes" id="UP001180453"/>
    </source>
</evidence>
<dbReference type="Proteomes" id="UP001180453">
    <property type="component" value="Unassembled WGS sequence"/>
</dbReference>
<protein>
    <submittedName>
        <fullName evidence="1">Uncharacterized protein</fullName>
    </submittedName>
</protein>
<proteinExistence type="predicted"/>
<sequence>MGYELHVTRKEFWADDEGPEISLEEWAAYVKTDPAITLDRENPGDENYIFQFGQSSWPLWWHKRGEIYTKNPEPAVIAKLVQIAAKLDARVLGDDDEIYGRDPTDPTRPVSL</sequence>
<reference evidence="1 2" key="1">
    <citation type="submission" date="2023-07" db="EMBL/GenBank/DDBJ databases">
        <title>Sorghum-associated microbial communities from plants grown in Nebraska, USA.</title>
        <authorList>
            <person name="Schachtman D."/>
        </authorList>
    </citation>
    <scope>NUCLEOTIDE SEQUENCE [LARGE SCALE GENOMIC DNA]</scope>
    <source>
        <strain evidence="1 2">BE314</strain>
    </source>
</reference>
<comment type="caution">
    <text evidence="1">The sequence shown here is derived from an EMBL/GenBank/DDBJ whole genome shotgun (WGS) entry which is preliminary data.</text>
</comment>
<evidence type="ECO:0000313" key="1">
    <source>
        <dbReference type="EMBL" id="MDR7269863.1"/>
    </source>
</evidence>
<keyword evidence="2" id="KW-1185">Reference proteome</keyword>
<name>A0ABU1YMA2_ROSSA</name>
<organism evidence="1 2">
    <name type="scientific">Roseateles saccharophilus</name>
    <name type="common">Pseudomonas saccharophila</name>
    <dbReference type="NCBI Taxonomy" id="304"/>
    <lineage>
        <taxon>Bacteria</taxon>
        <taxon>Pseudomonadati</taxon>
        <taxon>Pseudomonadota</taxon>
        <taxon>Betaproteobacteria</taxon>
        <taxon>Burkholderiales</taxon>
        <taxon>Sphaerotilaceae</taxon>
        <taxon>Roseateles</taxon>
    </lineage>
</organism>
<accession>A0ABU1YMA2</accession>